<feature type="chain" id="PRO_5042691860" evidence="6">
    <location>
        <begin position="33"/>
        <end position="1129"/>
    </location>
</feature>
<dbReference type="KEGG" id="boa:Bovatus_02663"/>
<evidence type="ECO:0000256" key="6">
    <source>
        <dbReference type="SAM" id="SignalP"/>
    </source>
</evidence>
<dbReference type="InterPro" id="IPR039426">
    <property type="entry name" value="TonB-dep_rcpt-like"/>
</dbReference>
<dbReference type="InterPro" id="IPR008969">
    <property type="entry name" value="CarboxyPept-like_regulatory"/>
</dbReference>
<evidence type="ECO:0000259" key="7">
    <source>
        <dbReference type="SMART" id="SM00965"/>
    </source>
</evidence>
<keyword evidence="9" id="KW-0675">Receptor</keyword>
<dbReference type="SMART" id="SM00965">
    <property type="entry name" value="STN"/>
    <property type="match status" value="1"/>
</dbReference>
<gene>
    <name evidence="11" type="ORF">DW206_00525</name>
    <name evidence="8" type="ORF">F3F51_14515</name>
    <name evidence="9" type="ORF">PO240_18590</name>
    <name evidence="10" type="ORF">PQ628_10025</name>
</gene>
<accession>A0A1Y4PVG7</accession>
<protein>
    <submittedName>
        <fullName evidence="11">SusC/RagA family TonB-linked outer membrane protein</fullName>
    </submittedName>
    <submittedName>
        <fullName evidence="9">TonB-dependent receptor</fullName>
    </submittedName>
</protein>
<dbReference type="Pfam" id="PF13715">
    <property type="entry name" value="CarbopepD_reg_2"/>
    <property type="match status" value="1"/>
</dbReference>
<dbReference type="Gene3D" id="2.60.40.1120">
    <property type="entry name" value="Carboxypeptidase-like, regulatory domain"/>
    <property type="match status" value="1"/>
</dbReference>
<evidence type="ECO:0000313" key="10">
    <source>
        <dbReference type="EMBL" id="MDC7958547.1"/>
    </source>
</evidence>
<dbReference type="Proteomes" id="UP001215078">
    <property type="component" value="Unassembled WGS sequence"/>
</dbReference>
<dbReference type="Pfam" id="PF07715">
    <property type="entry name" value="Plug"/>
    <property type="match status" value="1"/>
</dbReference>
<reference evidence="9" key="3">
    <citation type="submission" date="2022-10" db="EMBL/GenBank/DDBJ databases">
        <title>Human gut microbiome strain richness.</title>
        <authorList>
            <person name="Chen-Liaw A."/>
        </authorList>
    </citation>
    <scope>NUCLEOTIDE SEQUENCE</scope>
    <source>
        <strain evidence="9">F7_m1001271B151109d0_201107</strain>
        <strain evidence="10">RTP21484st1_H8_RTP21484_190118</strain>
    </source>
</reference>
<feature type="domain" description="Secretin/TonB short N-terminal" evidence="7">
    <location>
        <begin position="67"/>
        <end position="117"/>
    </location>
</feature>
<dbReference type="InterPro" id="IPR037066">
    <property type="entry name" value="Plug_dom_sf"/>
</dbReference>
<sequence>MKNTSSTFLTRVRMARILFLFSVCFLSLHSYAANIGAYAQQKNLTIEMRNKTVKEVLDYIEKNSEFIFFYYSKAIDTKRIVSLSVKDQPITVILDQLFKNTDVLYEIKDRQISLKREELPTEQRPQDSKQQKRKLVGTVTDASSSDPLVGVSISVKNSPGTGTITDLDGKFSIEVSNNTELTFSYIGYKQQVLSVGDLGVLKVKMQSDNEVLDEVVVVGAGTQKKVSVTGAISTVKGVELRAPSSSLTNNLTGKLAGVVSMTTSGEPGSVSDFYIRGIGTFGGRATPLILMDDIEISSGDLNNIPTESIASFSILKDASATAIYGARGANGVLLIKTKDGMENTRAQINITFENSFLRPANTLKFVDGPTFMNMYNEALVTRTPSATPKYSDDVIEYTRSGINPYVYPNVDWYDLLFKNSTMNQRANINVQGGSSKVTYYMSLQANHDSGMLNSPKRYSFDTNINRWEYIFQSNISYKMTPTTTVELRMNDQIGYAKGPSFSTSDLFYLTYNTNPVAFPASFPAEEGDKHIRFGGAMLSGNSMYNNPYAYMINNFRGSNHNTINTSVRINQNFDFVTKGLSASILVNWKNYSNSSYTKSLAPYYYRVQDGSWNVDSPDLYALEQLTSGSEYISQSDIERYQDNTFYMDGRINYSRQFGRHAVSGMLMYMMREYRSSVLPNRNQGLSARITYDYNQKYLAEINCGYNGTERLVEGERFELFPAISLGWVISNEDFWTPLRSIVSFLKLRGSYGLVGSDDTGKSAGAAHFLYINDIKLDDLGYGTGPDGSVVAKGPSVSYYAVRNAHWERVKKFDIGIDMNLFNQLNIVFDYFHDKRDRILLKRGSFPRLLGYANAVPWSNIGKVDNRGIELAVNWRKKITNDLNMDLRFNLTYNKNKYIYKDEPDYPYVWQSETGKPLSNTIGYIAEGLFKDQADIEMSPSQDELGSTVMPGDIKYRDVNGDGKINSKDQVMISQYGNVPRIQYGIGLDMTYKSFDFGMFFNGSAQRTIMVSGIMPFRGDASTGDRNVMQFIANDYWSEANPNPDAKFPRLGITDSQVANNSVNSTYWMHNGRFIRFKTLELGYSFPYCRVYINGDNLAVWSPFKEWDPELSWNAYPLQRTINIGVQLKF</sequence>
<dbReference type="GeneID" id="29453300"/>
<evidence type="ECO:0000313" key="9">
    <source>
        <dbReference type="EMBL" id="MDC2409880.1"/>
    </source>
</evidence>
<evidence type="ECO:0000313" key="11">
    <source>
        <dbReference type="EMBL" id="RHH52552.1"/>
    </source>
</evidence>
<reference evidence="11 12" key="1">
    <citation type="submission" date="2018-08" db="EMBL/GenBank/DDBJ databases">
        <title>A genome reference for cultivated species of the human gut microbiota.</title>
        <authorList>
            <person name="Zou Y."/>
            <person name="Xue W."/>
            <person name="Luo G."/>
        </authorList>
    </citation>
    <scope>NUCLEOTIDE SEQUENCE [LARGE SCALE GENOMIC DNA]</scope>
    <source>
        <strain evidence="11 12">AM17-48</strain>
    </source>
</reference>
<dbReference type="PROSITE" id="PS52016">
    <property type="entry name" value="TONB_DEPENDENT_REC_3"/>
    <property type="match status" value="1"/>
</dbReference>
<dbReference type="NCBIfam" id="TIGR04057">
    <property type="entry name" value="SusC_RagA_signa"/>
    <property type="match status" value="1"/>
</dbReference>
<evidence type="ECO:0000256" key="4">
    <source>
        <dbReference type="PROSITE-ProRule" id="PRU01360"/>
    </source>
</evidence>
<dbReference type="EMBL" id="JAQQPO010000010">
    <property type="protein sequence ID" value="MDC7958547.1"/>
    <property type="molecule type" value="Genomic_DNA"/>
</dbReference>
<dbReference type="Proteomes" id="UP001214017">
    <property type="component" value="Unassembled WGS sequence"/>
</dbReference>
<keyword evidence="3 4" id="KW-0998">Cell outer membrane</keyword>
<keyword evidence="6" id="KW-0732">Signal</keyword>
<dbReference type="Proteomes" id="UP000283329">
    <property type="component" value="Unassembled WGS sequence"/>
</dbReference>
<evidence type="ECO:0000313" key="13">
    <source>
        <dbReference type="Proteomes" id="UP000460135"/>
    </source>
</evidence>
<dbReference type="InterPro" id="IPR023997">
    <property type="entry name" value="TonB-dep_OMP_SusC/RagA_CS"/>
</dbReference>
<dbReference type="Pfam" id="PF07660">
    <property type="entry name" value="STN"/>
    <property type="match status" value="1"/>
</dbReference>
<dbReference type="InterPro" id="IPR012910">
    <property type="entry name" value="Plug_dom"/>
</dbReference>
<proteinExistence type="inferred from homology"/>
<feature type="compositionally biased region" description="Basic and acidic residues" evidence="5">
    <location>
        <begin position="116"/>
        <end position="130"/>
    </location>
</feature>
<keyword evidence="4" id="KW-1134">Transmembrane beta strand</keyword>
<dbReference type="AlphaFoldDB" id="A0A1Y4PVG7"/>
<dbReference type="NCBIfam" id="TIGR04056">
    <property type="entry name" value="OMP_RagA_SusC"/>
    <property type="match status" value="1"/>
</dbReference>
<comment type="subcellular location">
    <subcellularLocation>
        <location evidence="4">Cell outer membrane</location>
        <topology evidence="4">Multi-pass membrane protein</topology>
    </subcellularLocation>
</comment>
<keyword evidence="2 4" id="KW-0472">Membrane</keyword>
<dbReference type="RefSeq" id="WP_004323272.1">
    <property type="nucleotide sequence ID" value="NZ_BAABYJ010000001.1"/>
</dbReference>
<dbReference type="GO" id="GO:0009279">
    <property type="term" value="C:cell outer membrane"/>
    <property type="evidence" value="ECO:0007669"/>
    <property type="project" value="UniProtKB-SubCell"/>
</dbReference>
<dbReference type="EMBL" id="QRJR01000001">
    <property type="protein sequence ID" value="RHH52552.1"/>
    <property type="molecule type" value="Genomic_DNA"/>
</dbReference>
<dbReference type="InterPro" id="IPR011662">
    <property type="entry name" value="Secretin/TonB_short_N"/>
</dbReference>
<keyword evidence="4" id="KW-0812">Transmembrane</keyword>
<evidence type="ECO:0000256" key="1">
    <source>
        <dbReference type="ARBA" id="ARBA00022448"/>
    </source>
</evidence>
<dbReference type="EMBL" id="JAQNWR010000014">
    <property type="protein sequence ID" value="MDC2409880.1"/>
    <property type="molecule type" value="Genomic_DNA"/>
</dbReference>
<dbReference type="InterPro" id="IPR023996">
    <property type="entry name" value="TonB-dep_OMP_SusC/RagA"/>
</dbReference>
<evidence type="ECO:0000256" key="2">
    <source>
        <dbReference type="ARBA" id="ARBA00023136"/>
    </source>
</evidence>
<comment type="similarity">
    <text evidence="4">Belongs to the TonB-dependent receptor family.</text>
</comment>
<evidence type="ECO:0000313" key="14">
    <source>
        <dbReference type="Proteomes" id="UP001214017"/>
    </source>
</evidence>
<comment type="caution">
    <text evidence="9">The sequence shown here is derived from an EMBL/GenBank/DDBJ whole genome shotgun (WGS) entry which is preliminary data.</text>
</comment>
<name>A0A1Y4PVG7_BACOV</name>
<dbReference type="SUPFAM" id="SSF49464">
    <property type="entry name" value="Carboxypeptidase regulatory domain-like"/>
    <property type="match status" value="1"/>
</dbReference>
<feature type="signal peptide" evidence="6">
    <location>
        <begin position="1"/>
        <end position="32"/>
    </location>
</feature>
<dbReference type="Proteomes" id="UP000460135">
    <property type="component" value="Unassembled WGS sequence"/>
</dbReference>
<feature type="region of interest" description="Disordered" evidence="5">
    <location>
        <begin position="116"/>
        <end position="141"/>
    </location>
</feature>
<dbReference type="FunFam" id="2.170.130.10:FF:000003">
    <property type="entry name" value="SusC/RagA family TonB-linked outer membrane protein"/>
    <property type="match status" value="1"/>
</dbReference>
<keyword evidence="1 4" id="KW-0813">Transport</keyword>
<evidence type="ECO:0000256" key="3">
    <source>
        <dbReference type="ARBA" id="ARBA00023237"/>
    </source>
</evidence>
<reference evidence="8 13" key="2">
    <citation type="journal article" date="2019" name="Nat. Med.">
        <title>A library of human gut bacterial isolates paired with longitudinal multiomics data enables mechanistic microbiome research.</title>
        <authorList>
            <person name="Poyet M."/>
            <person name="Groussin M."/>
            <person name="Gibbons S.M."/>
            <person name="Avila-Pacheco J."/>
            <person name="Jiang X."/>
            <person name="Kearney S.M."/>
            <person name="Perrotta A.R."/>
            <person name="Berdy B."/>
            <person name="Zhao S."/>
            <person name="Lieberman T.D."/>
            <person name="Swanson P.K."/>
            <person name="Smith M."/>
            <person name="Roesemann S."/>
            <person name="Alexander J.E."/>
            <person name="Rich S.A."/>
            <person name="Livny J."/>
            <person name="Vlamakis H."/>
            <person name="Clish C."/>
            <person name="Bullock K."/>
            <person name="Deik A."/>
            <person name="Scott J."/>
            <person name="Pierce K.A."/>
            <person name="Xavier R.J."/>
            <person name="Alm E.J."/>
        </authorList>
    </citation>
    <scope>NUCLEOTIDE SEQUENCE [LARGE SCALE GENOMIC DNA]</scope>
    <source>
        <strain evidence="8 13">BIOML-A183</strain>
    </source>
</reference>
<organism evidence="9 14">
    <name type="scientific">Bacteroides ovatus</name>
    <dbReference type="NCBI Taxonomy" id="28116"/>
    <lineage>
        <taxon>Bacteria</taxon>
        <taxon>Pseudomonadati</taxon>
        <taxon>Bacteroidota</taxon>
        <taxon>Bacteroidia</taxon>
        <taxon>Bacteroidales</taxon>
        <taxon>Bacteroidaceae</taxon>
        <taxon>Bacteroides</taxon>
    </lineage>
</organism>
<evidence type="ECO:0000313" key="12">
    <source>
        <dbReference type="Proteomes" id="UP000283329"/>
    </source>
</evidence>
<dbReference type="Gene3D" id="2.170.130.10">
    <property type="entry name" value="TonB-dependent receptor, plug domain"/>
    <property type="match status" value="1"/>
</dbReference>
<dbReference type="SUPFAM" id="SSF56935">
    <property type="entry name" value="Porins"/>
    <property type="match status" value="1"/>
</dbReference>
<evidence type="ECO:0000313" key="8">
    <source>
        <dbReference type="EMBL" id="KAA3803825.1"/>
    </source>
</evidence>
<dbReference type="EMBL" id="VWLX01000010">
    <property type="protein sequence ID" value="KAA3803825.1"/>
    <property type="molecule type" value="Genomic_DNA"/>
</dbReference>
<evidence type="ECO:0000256" key="5">
    <source>
        <dbReference type="SAM" id="MobiDB-lite"/>
    </source>
</evidence>